<protein>
    <submittedName>
        <fullName evidence="3">AsmA family protein (DUF3971 domain)</fullName>
    </submittedName>
</protein>
<keyword evidence="1" id="KW-1133">Transmembrane helix</keyword>
<reference evidence="4" key="1">
    <citation type="submission" date="2019-09" db="EMBL/GenBank/DDBJ databases">
        <title>Complete genome sequencing of four Arcobacter species reveals a diverse suite of mobile elements.</title>
        <authorList>
            <person name="On S.L.W."/>
            <person name="Miller W.G."/>
            <person name="Biggs P."/>
            <person name="Cornelius A."/>
            <person name="Vandamme P."/>
        </authorList>
    </citation>
    <scope>NUCLEOTIDE SEQUENCE [LARGE SCALE GENOMIC DNA]</scope>
    <source>
        <strain evidence="4">LMG 26638</strain>
    </source>
</reference>
<dbReference type="KEGG" id="apai:APAC_1281"/>
<feature type="transmembrane region" description="Helical" evidence="1">
    <location>
        <begin position="7"/>
        <end position="30"/>
    </location>
</feature>
<proteinExistence type="predicted"/>
<organism evidence="3 4">
    <name type="scientific">Malaciobacter pacificus</name>
    <dbReference type="NCBI Taxonomy" id="1080223"/>
    <lineage>
        <taxon>Bacteria</taxon>
        <taxon>Pseudomonadati</taxon>
        <taxon>Campylobacterota</taxon>
        <taxon>Epsilonproteobacteria</taxon>
        <taxon>Campylobacterales</taxon>
        <taxon>Arcobacteraceae</taxon>
        <taxon>Malaciobacter</taxon>
    </lineage>
</organism>
<dbReference type="AlphaFoldDB" id="A0A5C2H615"/>
<gene>
    <name evidence="3" type="ORF">APAC_1281</name>
</gene>
<dbReference type="Proteomes" id="UP000322726">
    <property type="component" value="Chromosome"/>
</dbReference>
<name>A0A5C2H615_9BACT</name>
<evidence type="ECO:0000313" key="3">
    <source>
        <dbReference type="EMBL" id="QEP34400.1"/>
    </source>
</evidence>
<feature type="domain" description="YhdP central" evidence="2">
    <location>
        <begin position="209"/>
        <end position="440"/>
    </location>
</feature>
<dbReference type="EMBL" id="CP035928">
    <property type="protein sequence ID" value="QEP34400.1"/>
    <property type="molecule type" value="Genomic_DNA"/>
</dbReference>
<reference evidence="3 4" key="2">
    <citation type="submission" date="2019-09" db="EMBL/GenBank/DDBJ databases">
        <title>Complete genome sequencing of four Arcobacter species reveals a diverse suite of mobile elements.</title>
        <authorList>
            <person name="Miller W.G."/>
            <person name="Yee E."/>
            <person name="Bono J.L."/>
        </authorList>
    </citation>
    <scope>NUCLEOTIDE SEQUENCE [LARGE SCALE GENOMIC DNA]</scope>
    <source>
        <strain evidence="3 4">LMG 26638</strain>
    </source>
</reference>
<dbReference type="Pfam" id="PF13116">
    <property type="entry name" value="YhdP"/>
    <property type="match status" value="2"/>
</dbReference>
<dbReference type="InterPro" id="IPR025263">
    <property type="entry name" value="YhdP_central"/>
</dbReference>
<accession>A0A5C2H615</accession>
<keyword evidence="1" id="KW-0812">Transmembrane</keyword>
<evidence type="ECO:0000256" key="1">
    <source>
        <dbReference type="SAM" id="Phobius"/>
    </source>
</evidence>
<feature type="domain" description="YhdP central" evidence="2">
    <location>
        <begin position="479"/>
        <end position="933"/>
    </location>
</feature>
<evidence type="ECO:0000259" key="2">
    <source>
        <dbReference type="Pfam" id="PF13116"/>
    </source>
</evidence>
<keyword evidence="1" id="KW-0472">Membrane</keyword>
<reference evidence="3 4" key="3">
    <citation type="submission" date="2019-09" db="EMBL/GenBank/DDBJ databases">
        <title>Taxonomic note: a critical rebuttal of the proposed division of the genus Arcobacter into six genera, emended descriptions of Arcobacter anaerophilus and the genus Arcobacter, and an assessment of genus-level boundaries for Epsilonproteobacteria using in silico genomic comparator tools.</title>
        <authorList>
            <person name="On S.L.W."/>
            <person name="Miller W.G."/>
            <person name="Biggs P."/>
            <person name="Cornelius A."/>
            <person name="Vandamme P."/>
        </authorList>
    </citation>
    <scope>NUCLEOTIDE SEQUENCE [LARGE SCALE GENOMIC DNA]</scope>
    <source>
        <strain evidence="3 4">LMG 26638</strain>
    </source>
</reference>
<sequence length="980" mass="110977">MSKINKLLIGFFLFVTISSISLYSLLLAGIKINSFSFGDFSVSQFYIKLNKKLIVNIEKITYTSKKSQTINSFEDIKKDIELLPKALKIFERINIERFLIDGNEFTIQLNDEMVYLDNKFVNISSKIDIVSNQVVLDLYSIYLKDINLLLLGKVKIDYFNEKVNYFGKYKKDDITGNLKIDATKSLMNFYLDSESFKSLKFIKDYIDLDKDAEAWMYDNVKGDITLKEFYGSYDLKNNKVLMKTLNGKASISNAKISFHKDVEALDVKQVDINYDNDELSFNLIEPKYKKTAMDGSNVIIHNLTSLNKGEVEINIKAKTTLNKDIHQILKAFKLNIPITQKSGITNANLKLIVPYLSSKKMITKGEFEIKNALIAINDFEFTSKEGKILVDNNIVNIKNTGFKYQKMIDAIVNLKLNTKTLQANGNAKIKSLYISSEDEILNIKNIETPLKLDFNNTVSVKLDKLKTNVLVKDLVYINIDDLSLLYPYSKLLKDNSLKGGALNLSIKDENNLTFKGKVSGLNYPISNDSKSITSLSLNGFIKNGDFEISSSDNLIKIEKSKNQTIKIKLKNIDINLKDEGSSSLNEFPKIDIDLENSNLILKDDTYSLKNAKVKLNPKIIYFDASVKNLDLPLKKDGKLVEELELKGSYTKEKTEIYTYNNDLNLILKDDDISVDLNGYDILYNTDLNEGTNSYKNFNLTAKKSRIIMNDKYKFLSDALEIRLREKSKFLHLQYKQSDITFKENSENGIDIFASDVKSEFINAIFDKKILNDGNYMLLAKGDINNLDGKVIIENSKVEDLAILNNLLLFIHTSPALINPLLAVPSVVGMATNGGFNLSGYKIINGNIEFNYSKEKENLKIKKLVTVGNGIDFDGQGDIDLSKMTLQSKIKMIFLKDYSKIVGAIPIVNYVLLGDNNRVETQVDVFGPLNNPKISTNLTKDTFSVPVNIAKRLLQSPAKLLDFLNGQDNIDNQEPINKPKE</sequence>
<dbReference type="RefSeq" id="WP_228255965.1">
    <property type="nucleotide sequence ID" value="NZ_CP035928.1"/>
</dbReference>
<evidence type="ECO:0000313" key="4">
    <source>
        <dbReference type="Proteomes" id="UP000322726"/>
    </source>
</evidence>
<keyword evidence="4" id="KW-1185">Reference proteome</keyword>